<feature type="non-terminal residue" evidence="2">
    <location>
        <position position="1"/>
    </location>
</feature>
<dbReference type="AlphaFoldDB" id="A0A151JZB4"/>
<protein>
    <recommendedName>
        <fullName evidence="1">Helix-turn-helix domain-containing protein</fullName>
    </recommendedName>
</protein>
<dbReference type="EMBL" id="KQ981440">
    <property type="protein sequence ID" value="KYN41655.1"/>
    <property type="molecule type" value="Genomic_DNA"/>
</dbReference>
<accession>A0A151JZB4</accession>
<proteinExistence type="predicted"/>
<name>A0A151JZB4_9HYME</name>
<evidence type="ECO:0000259" key="1">
    <source>
        <dbReference type="Pfam" id="PF26215"/>
    </source>
</evidence>
<evidence type="ECO:0000313" key="3">
    <source>
        <dbReference type="Proteomes" id="UP000078541"/>
    </source>
</evidence>
<feature type="domain" description="Helix-turn-helix" evidence="1">
    <location>
        <begin position="28"/>
        <end position="64"/>
    </location>
</feature>
<organism evidence="2 3">
    <name type="scientific">Trachymyrmex septentrionalis</name>
    <dbReference type="NCBI Taxonomy" id="34720"/>
    <lineage>
        <taxon>Eukaryota</taxon>
        <taxon>Metazoa</taxon>
        <taxon>Ecdysozoa</taxon>
        <taxon>Arthropoda</taxon>
        <taxon>Hexapoda</taxon>
        <taxon>Insecta</taxon>
        <taxon>Pterygota</taxon>
        <taxon>Neoptera</taxon>
        <taxon>Endopterygota</taxon>
        <taxon>Hymenoptera</taxon>
        <taxon>Apocrita</taxon>
        <taxon>Aculeata</taxon>
        <taxon>Formicoidea</taxon>
        <taxon>Formicidae</taxon>
        <taxon>Myrmicinae</taxon>
        <taxon>Trachymyrmex</taxon>
    </lineage>
</organism>
<dbReference type="Proteomes" id="UP000078541">
    <property type="component" value="Unassembled WGS sequence"/>
</dbReference>
<sequence length="73" mass="8604">INFLNVTIINNSNYLQLDWYYKPTFSGRYLNYLSSHPIFHKKGVIMSILDRAMLLSNPKFHCNNTLSSLFVLY</sequence>
<dbReference type="InterPro" id="IPR058912">
    <property type="entry name" value="HTH_animal"/>
</dbReference>
<gene>
    <name evidence="2" type="ORF">ALC56_03916</name>
</gene>
<keyword evidence="3" id="KW-1185">Reference proteome</keyword>
<dbReference type="Pfam" id="PF26215">
    <property type="entry name" value="HTH_animal"/>
    <property type="match status" value="1"/>
</dbReference>
<reference evidence="2 3" key="1">
    <citation type="submission" date="2016-03" db="EMBL/GenBank/DDBJ databases">
        <title>Trachymyrmex septentrionalis WGS genome.</title>
        <authorList>
            <person name="Nygaard S."/>
            <person name="Hu H."/>
            <person name="Boomsma J."/>
            <person name="Zhang G."/>
        </authorList>
    </citation>
    <scope>NUCLEOTIDE SEQUENCE [LARGE SCALE GENOMIC DNA]</scope>
    <source>
        <strain evidence="2">Tsep2-gDNA-1</strain>
        <tissue evidence="2">Whole body</tissue>
    </source>
</reference>
<evidence type="ECO:0000313" key="2">
    <source>
        <dbReference type="EMBL" id="KYN41655.1"/>
    </source>
</evidence>